<sequence>MEPTRVAAAGAVVHDEAGRILLVQRGRAPQAGRWTLPGGRVEDGESPARAAAREVAEETGLVVEIGREWLVLDRPGPDGVLFEIHDFVATAVGGRLRAGDDAADVGWFTRAELAGLPLTTDLLDILDRAGLLPVDPV</sequence>
<dbReference type="PANTHER" id="PTHR43046:SF14">
    <property type="entry name" value="MUTT_NUDIX FAMILY PROTEIN"/>
    <property type="match status" value="1"/>
</dbReference>
<evidence type="ECO:0000256" key="1">
    <source>
        <dbReference type="ARBA" id="ARBA00001946"/>
    </source>
</evidence>
<keyword evidence="7" id="KW-1185">Reference proteome</keyword>
<dbReference type="Gene3D" id="3.90.79.10">
    <property type="entry name" value="Nucleoside Triphosphate Pyrophosphohydrolase"/>
    <property type="match status" value="1"/>
</dbReference>
<accession>A0ABU8MPF2</accession>
<comment type="caution">
    <text evidence="6">The sequence shown here is derived from an EMBL/GenBank/DDBJ whole genome shotgun (WGS) entry which is preliminary data.</text>
</comment>
<reference evidence="6 7" key="1">
    <citation type="submission" date="2024-03" db="EMBL/GenBank/DDBJ databases">
        <title>Actinomycetospora sp. OC33-EN08, a novel actinomycete isolated from wild orchid (Aerides multiflora).</title>
        <authorList>
            <person name="Suriyachadkun C."/>
        </authorList>
    </citation>
    <scope>NUCLEOTIDE SEQUENCE [LARGE SCALE GENOMIC DNA]</scope>
    <source>
        <strain evidence="6 7">OC33-EN08</strain>
    </source>
</reference>
<dbReference type="PRINTS" id="PR00502">
    <property type="entry name" value="NUDIXFAMILY"/>
</dbReference>
<protein>
    <submittedName>
        <fullName evidence="6">NUDIX domain-containing protein</fullName>
    </submittedName>
</protein>
<dbReference type="Proteomes" id="UP001385809">
    <property type="component" value="Unassembled WGS sequence"/>
</dbReference>
<dbReference type="InterPro" id="IPR020084">
    <property type="entry name" value="NUDIX_hydrolase_CS"/>
</dbReference>
<dbReference type="PROSITE" id="PS51462">
    <property type="entry name" value="NUDIX"/>
    <property type="match status" value="1"/>
</dbReference>
<feature type="domain" description="Nudix hydrolase" evidence="5">
    <location>
        <begin position="3"/>
        <end position="130"/>
    </location>
</feature>
<evidence type="ECO:0000256" key="2">
    <source>
        <dbReference type="ARBA" id="ARBA00005582"/>
    </source>
</evidence>
<proteinExistence type="inferred from homology"/>
<evidence type="ECO:0000256" key="4">
    <source>
        <dbReference type="RuleBase" id="RU003476"/>
    </source>
</evidence>
<evidence type="ECO:0000259" key="5">
    <source>
        <dbReference type="PROSITE" id="PS51462"/>
    </source>
</evidence>
<comment type="similarity">
    <text evidence="2 4">Belongs to the Nudix hydrolase family.</text>
</comment>
<evidence type="ECO:0000256" key="3">
    <source>
        <dbReference type="ARBA" id="ARBA00022801"/>
    </source>
</evidence>
<dbReference type="EMBL" id="JBBEGN010000006">
    <property type="protein sequence ID" value="MEJ2868874.1"/>
    <property type="molecule type" value="Genomic_DNA"/>
</dbReference>
<dbReference type="Pfam" id="PF00293">
    <property type="entry name" value="NUDIX"/>
    <property type="match status" value="1"/>
</dbReference>
<keyword evidence="3 4" id="KW-0378">Hydrolase</keyword>
<dbReference type="RefSeq" id="WP_337695456.1">
    <property type="nucleotide sequence ID" value="NZ_JBBEGN010000006.1"/>
</dbReference>
<evidence type="ECO:0000313" key="7">
    <source>
        <dbReference type="Proteomes" id="UP001385809"/>
    </source>
</evidence>
<organism evidence="6 7">
    <name type="scientific">Actinomycetospora aurantiaca</name>
    <dbReference type="NCBI Taxonomy" id="3129233"/>
    <lineage>
        <taxon>Bacteria</taxon>
        <taxon>Bacillati</taxon>
        <taxon>Actinomycetota</taxon>
        <taxon>Actinomycetes</taxon>
        <taxon>Pseudonocardiales</taxon>
        <taxon>Pseudonocardiaceae</taxon>
        <taxon>Actinomycetospora</taxon>
    </lineage>
</organism>
<dbReference type="InterPro" id="IPR020476">
    <property type="entry name" value="Nudix_hydrolase"/>
</dbReference>
<evidence type="ECO:0000313" key="6">
    <source>
        <dbReference type="EMBL" id="MEJ2868874.1"/>
    </source>
</evidence>
<dbReference type="InterPro" id="IPR000086">
    <property type="entry name" value="NUDIX_hydrolase_dom"/>
</dbReference>
<dbReference type="PANTHER" id="PTHR43046">
    <property type="entry name" value="GDP-MANNOSE MANNOSYL HYDROLASE"/>
    <property type="match status" value="1"/>
</dbReference>
<comment type="cofactor">
    <cofactor evidence="1">
        <name>Mg(2+)</name>
        <dbReference type="ChEBI" id="CHEBI:18420"/>
    </cofactor>
</comment>
<dbReference type="PROSITE" id="PS00893">
    <property type="entry name" value="NUDIX_BOX"/>
    <property type="match status" value="1"/>
</dbReference>
<name>A0ABU8MPF2_9PSEU</name>
<dbReference type="InterPro" id="IPR015797">
    <property type="entry name" value="NUDIX_hydrolase-like_dom_sf"/>
</dbReference>
<dbReference type="SUPFAM" id="SSF55811">
    <property type="entry name" value="Nudix"/>
    <property type="match status" value="1"/>
</dbReference>
<gene>
    <name evidence="6" type="ORF">WCD74_13965</name>
</gene>